<dbReference type="InterPro" id="IPR012334">
    <property type="entry name" value="Pectin_lyas_fold"/>
</dbReference>
<reference evidence="3 4" key="1">
    <citation type="submission" date="2019-07" db="EMBL/GenBank/DDBJ databases">
        <title>Serratia dokdonensis sp. nov., an elicitor of systemic resistance in Nicotiana Tabacum.</title>
        <authorList>
            <person name="Son J.-S."/>
            <person name="Hwang Y.-J."/>
            <person name="Lee S.-Y."/>
            <person name="Ghim S.-Y."/>
        </authorList>
    </citation>
    <scope>NUCLEOTIDE SEQUENCE [LARGE SCALE GENOMIC DNA]</scope>
    <source>
        <strain evidence="3 4">KUDC3025</strain>
    </source>
</reference>
<dbReference type="EMBL" id="CP041764">
    <property type="protein sequence ID" value="QHA86767.1"/>
    <property type="molecule type" value="Genomic_DNA"/>
</dbReference>
<accession>A0ABX6GKJ3</accession>
<dbReference type="Pfam" id="PF05860">
    <property type="entry name" value="TPS"/>
    <property type="match status" value="1"/>
</dbReference>
<organism evidence="3 4">
    <name type="scientific">Serratia rhizosphaerae</name>
    <dbReference type="NCBI Taxonomy" id="2597702"/>
    <lineage>
        <taxon>Bacteria</taxon>
        <taxon>Pseudomonadati</taxon>
        <taxon>Pseudomonadota</taxon>
        <taxon>Gammaproteobacteria</taxon>
        <taxon>Enterobacterales</taxon>
        <taxon>Yersiniaceae</taxon>
        <taxon>Serratia</taxon>
    </lineage>
</organism>
<proteinExistence type="predicted"/>
<dbReference type="RefSeq" id="WP_160028589.1">
    <property type="nucleotide sequence ID" value="NZ_CP041764.1"/>
</dbReference>
<gene>
    <name evidence="3" type="ORF">FO014_07240</name>
</gene>
<dbReference type="InterPro" id="IPR010069">
    <property type="entry name" value="CdiA_FHA1_rpt"/>
</dbReference>
<evidence type="ECO:0000313" key="4">
    <source>
        <dbReference type="Proteomes" id="UP000430368"/>
    </source>
</evidence>
<evidence type="ECO:0000259" key="2">
    <source>
        <dbReference type="SMART" id="SM00912"/>
    </source>
</evidence>
<dbReference type="NCBIfam" id="TIGR01901">
    <property type="entry name" value="adhes_NPXG"/>
    <property type="match status" value="1"/>
</dbReference>
<dbReference type="SMART" id="SM00912">
    <property type="entry name" value="Haemagg_act"/>
    <property type="match status" value="1"/>
</dbReference>
<evidence type="ECO:0000313" key="3">
    <source>
        <dbReference type="EMBL" id="QHA86767.1"/>
    </source>
</evidence>
<evidence type="ECO:0000256" key="1">
    <source>
        <dbReference type="SAM" id="SignalP"/>
    </source>
</evidence>
<feature type="domain" description="Filamentous haemagglutinin FhaB/tRNA nuclease CdiA-like TPS" evidence="2">
    <location>
        <begin position="48"/>
        <end position="168"/>
    </location>
</feature>
<feature type="chain" id="PRO_5046444357" evidence="1">
    <location>
        <begin position="31"/>
        <end position="710"/>
    </location>
</feature>
<dbReference type="Gene3D" id="2.160.20.10">
    <property type="entry name" value="Single-stranded right-handed beta-helix, Pectin lyase-like"/>
    <property type="match status" value="1"/>
</dbReference>
<dbReference type="SUPFAM" id="SSF51126">
    <property type="entry name" value="Pectin lyase-like"/>
    <property type="match status" value="1"/>
</dbReference>
<feature type="signal peptide" evidence="1">
    <location>
        <begin position="1"/>
        <end position="30"/>
    </location>
</feature>
<keyword evidence="4" id="KW-1185">Reference proteome</keyword>
<name>A0ABX6GKJ3_9GAMM</name>
<dbReference type="Proteomes" id="UP000430368">
    <property type="component" value="Chromosome"/>
</dbReference>
<dbReference type="InterPro" id="IPR008638">
    <property type="entry name" value="FhaB/CdiA-like_TPS"/>
</dbReference>
<sequence>MNRKEKNQLSAKLSPICFLSLLSWGAIAHAAITPSAPINGGPSVSAGANGSTIIDINAAGKGGVSHNIYSEFDVNRGGVVLNNSAAGSTSQLAGNIAGNANLAGGSASIILNEVNSTRASQLNGMIEVAGDKAQVIVANPSGISCSGCGFINADRATLTTGKALVANGTLMGYTVDKGSVIINGDGLNTGDADYTDIIARAVQINANIVAKDLKITAGRNNVNADNTQINELTPGGIRPSIAIDVAKLGGMYANKITLVSTDYGVGVRNAGTIGAMASDVNITTDGVLENKGTLSAQHDVNIDTTQARNRNGGYYYAYGRTLNNTANGVISAGKNINIDLAKSQLSNSGGKLQADGDINIVSGDIDNRYGNIDSQGTVNMRHDPYHYGYSRTLNNAGGVIHGFNGVTISSRGVNNTEGVIKSDMGGIDIHTAGYTLTNTRGTIESCCELNLDVGTLTNTSGLIQSAENLTINTNRYALTNQSGVIRGGNDVSISSLGVNNHAGRIMADNHLNINANGSSIVNTNTVRNTDEAGLFSGQGGMTLIASVINNGNGKMVSKSNIITNTSSLLSNVNGLIDSDGSVLVTTSALNNGNGTINAAEDVVIDARSVSNTRGEINAGGEATLTLAGGYSHQGTLSAQEGIRINAEKGAVYNYGTLASANGKTIINSRSFANYRNALVDSPAGVELVLDKSGTFTNSGAVNGTITINKQ</sequence>
<dbReference type="NCBIfam" id="TIGR01731">
    <property type="entry name" value="fil_hemag_20aa"/>
    <property type="match status" value="8"/>
</dbReference>
<keyword evidence="1" id="KW-0732">Signal</keyword>
<dbReference type="InterPro" id="IPR011050">
    <property type="entry name" value="Pectin_lyase_fold/virulence"/>
</dbReference>
<protein>
    <submittedName>
        <fullName evidence="3">Filamentous hemagglutinin N-terminal domain-containing protein</fullName>
    </submittedName>
</protein>